<dbReference type="GO" id="GO:0019843">
    <property type="term" value="F:rRNA binding"/>
    <property type="evidence" value="ECO:0007669"/>
    <property type="project" value="UniProtKB-UniRule"/>
</dbReference>
<comment type="function">
    <text evidence="6">One of the primary rRNA binding proteins, it binds directly to 16S rRNA central domain where it helps coordinate assembly of the platform of the 30S subunit.</text>
</comment>
<evidence type="ECO:0000256" key="4">
    <source>
        <dbReference type="ARBA" id="ARBA00035258"/>
    </source>
</evidence>
<dbReference type="Pfam" id="PF00410">
    <property type="entry name" value="Ribosomal_S8"/>
    <property type="match status" value="1"/>
</dbReference>
<dbReference type="EMBL" id="LT629158">
    <property type="protein sequence ID" value="SDA08635.1"/>
    <property type="molecule type" value="Genomic_DNA"/>
</dbReference>
<dbReference type="InterPro" id="IPR035987">
    <property type="entry name" value="Ribosomal_uS8_sf"/>
</dbReference>
<evidence type="ECO:0000256" key="3">
    <source>
        <dbReference type="ARBA" id="ARBA00023274"/>
    </source>
</evidence>
<dbReference type="PANTHER" id="PTHR11758">
    <property type="entry name" value="40S RIBOSOMAL PROTEIN S15A"/>
    <property type="match status" value="1"/>
</dbReference>
<accession>A0A1K0K0X0</accession>
<dbReference type="SUPFAM" id="SSF56047">
    <property type="entry name" value="Ribosomal protein S8"/>
    <property type="match status" value="1"/>
</dbReference>
<evidence type="ECO:0000313" key="9">
    <source>
        <dbReference type="Proteomes" id="UP000822862"/>
    </source>
</evidence>
<evidence type="ECO:0000256" key="1">
    <source>
        <dbReference type="ARBA" id="ARBA00006471"/>
    </source>
</evidence>
<dbReference type="HAMAP" id="MF_01302_B">
    <property type="entry name" value="Ribosomal_uS8_B"/>
    <property type="match status" value="1"/>
</dbReference>
<sequence length="130" mass="14502">MSLSDPIADLLTRIRNAKSARHRFVIFRPSKVKLAVIKVLQENGFVGECLVNEEKREARLFLKYANGREPVLKGLKRMSSPSARQYVGYLEIPIVYGGMGVAIVSTSKGIRDGKAARRDRLGGELLCVVW</sequence>
<evidence type="ECO:0000256" key="6">
    <source>
        <dbReference type="HAMAP-Rule" id="MF_01302"/>
    </source>
</evidence>
<dbReference type="GO" id="GO:1990904">
    <property type="term" value="C:ribonucleoprotein complex"/>
    <property type="evidence" value="ECO:0007669"/>
    <property type="project" value="UniProtKB-KW"/>
</dbReference>
<evidence type="ECO:0000256" key="2">
    <source>
        <dbReference type="ARBA" id="ARBA00022980"/>
    </source>
</evidence>
<keyword evidence="6" id="KW-0699">rRNA-binding</keyword>
<dbReference type="AlphaFoldDB" id="A0A1K0K0X0"/>
<proteinExistence type="inferred from homology"/>
<dbReference type="GO" id="GO:0006412">
    <property type="term" value="P:translation"/>
    <property type="evidence" value="ECO:0007669"/>
    <property type="project" value="UniProtKB-UniRule"/>
</dbReference>
<comment type="subunit">
    <text evidence="5 6">Part of the 30S ribosomal subunit. Contacts proteins S5 and S12.</text>
</comment>
<evidence type="ECO:0000313" key="8">
    <source>
        <dbReference type="EMBL" id="SDA08635.1"/>
    </source>
</evidence>
<dbReference type="Proteomes" id="UP000822862">
    <property type="component" value="Chromosome"/>
</dbReference>
<dbReference type="FunFam" id="3.30.1490.10:FF:000001">
    <property type="entry name" value="30S ribosomal protein S8"/>
    <property type="match status" value="1"/>
</dbReference>
<keyword evidence="2 6" id="KW-0689">Ribosomal protein</keyword>
<evidence type="ECO:0000256" key="5">
    <source>
        <dbReference type="ARBA" id="ARBA00046740"/>
    </source>
</evidence>
<dbReference type="GO" id="GO:0005840">
    <property type="term" value="C:ribosome"/>
    <property type="evidence" value="ECO:0007669"/>
    <property type="project" value="UniProtKB-KW"/>
</dbReference>
<reference evidence="7 9" key="2">
    <citation type="submission" date="2020-01" db="EMBL/GenBank/DDBJ databases">
        <authorList>
            <person name="Sixt B."/>
            <person name="Schulz F."/>
            <person name="Kostanjsek R."/>
            <person name="Koestlbacher S."/>
            <person name="Collingro A."/>
            <person name="Toenshoff E."/>
            <person name="Horn M."/>
        </authorList>
    </citation>
    <scope>NUCLEOTIDE SEQUENCE [LARGE SCALE GENOMIC DNA]</scope>
    <source>
        <strain evidence="7 9">15C</strain>
    </source>
</reference>
<comment type="similarity">
    <text evidence="1 6">Belongs to the universal ribosomal protein uS8 family.</text>
</comment>
<keyword evidence="9" id="KW-1185">Reference proteome</keyword>
<reference evidence="8" key="1">
    <citation type="submission" date="2016-09" db="EMBL/GenBank/DDBJ databases">
        <title>Marine chlamydiae encode flagella.</title>
        <authorList>
            <person name="Collingro A."/>
            <person name="Koestlbacher S."/>
            <person name="Mussmann M."/>
            <person name="Stepanauskas R."/>
            <person name="Hallam S."/>
            <person name="Horn M."/>
        </authorList>
    </citation>
    <scope>NUCLEOTIDE SEQUENCE</scope>
    <source>
        <strain evidence="8">15C</strain>
    </source>
</reference>
<dbReference type="Gene3D" id="3.30.1370.30">
    <property type="match status" value="1"/>
</dbReference>
<reference evidence="7 9" key="3">
    <citation type="submission" date="2021-05" db="EMBL/GenBank/DDBJ databases">
        <title>Ecology and evolution of chlamydial symbionts of arthropods.</title>
        <authorList>
            <person name="Halter T."/>
            <person name="Sixt B.S."/>
            <person name="Toenshoff E.R."/>
            <person name="Koestlbacher S."/>
            <person name="Schulz F."/>
            <person name="Kostanjsek R."/>
            <person name="Collingro A."/>
            <person name="Hendrickx F."/>
            <person name="Horn M."/>
        </authorList>
    </citation>
    <scope>NUCLEOTIDE SEQUENCE [LARGE SCALE GENOMIC DNA]</scope>
    <source>
        <strain evidence="7 9">15C</strain>
    </source>
</reference>
<dbReference type="RefSeq" id="WP_194845551.1">
    <property type="nucleotide sequence ID" value="NZ_CP075585.1"/>
</dbReference>
<dbReference type="NCBIfam" id="NF001109">
    <property type="entry name" value="PRK00136.1"/>
    <property type="match status" value="1"/>
</dbReference>
<dbReference type="InterPro" id="IPR000630">
    <property type="entry name" value="Ribosomal_uS8"/>
</dbReference>
<protein>
    <recommendedName>
        <fullName evidence="4 6">Small ribosomal subunit protein uS8</fullName>
    </recommendedName>
</protein>
<keyword evidence="6" id="KW-0694">RNA-binding</keyword>
<dbReference type="GO" id="GO:0005737">
    <property type="term" value="C:cytoplasm"/>
    <property type="evidence" value="ECO:0007669"/>
    <property type="project" value="UniProtKB-ARBA"/>
</dbReference>
<evidence type="ECO:0000313" key="7">
    <source>
        <dbReference type="EMBL" id="QZA58317.1"/>
    </source>
</evidence>
<organism evidence="8">
    <name type="scientific">Candidatus Rhabdochlamydia porcellionis</name>
    <dbReference type="NCBI Taxonomy" id="225148"/>
    <lineage>
        <taxon>Bacteria</taxon>
        <taxon>Pseudomonadati</taxon>
        <taxon>Chlamydiota</taxon>
        <taxon>Chlamydiia</taxon>
        <taxon>Parachlamydiales</taxon>
        <taxon>Candidatus Rhabdochlamydiaceae</taxon>
        <taxon>Candidatus Rhabdochlamydia</taxon>
    </lineage>
</organism>
<dbReference type="GO" id="GO:0003735">
    <property type="term" value="F:structural constituent of ribosome"/>
    <property type="evidence" value="ECO:0007669"/>
    <property type="project" value="InterPro"/>
</dbReference>
<gene>
    <name evidence="6 8" type="primary">rpsH</name>
    <name evidence="7" type="ORF">RHAB15C_0000189</name>
</gene>
<name>A0A1K0K0X0_9BACT</name>
<dbReference type="EMBL" id="CP075585">
    <property type="protein sequence ID" value="QZA58317.1"/>
    <property type="molecule type" value="Genomic_DNA"/>
</dbReference>
<dbReference type="Gene3D" id="3.30.1490.10">
    <property type="match status" value="1"/>
</dbReference>
<keyword evidence="3 6" id="KW-0687">Ribonucleoprotein</keyword>